<feature type="region of interest" description="Disordered" evidence="1">
    <location>
        <begin position="1"/>
        <end position="154"/>
    </location>
</feature>
<accession>A0A6A6JGX9</accession>
<feature type="region of interest" description="Disordered" evidence="1">
    <location>
        <begin position="436"/>
        <end position="468"/>
    </location>
</feature>
<dbReference type="Proteomes" id="UP000800097">
    <property type="component" value="Unassembled WGS sequence"/>
</dbReference>
<keyword evidence="3" id="KW-1185">Reference proteome</keyword>
<gene>
    <name evidence="2" type="ORF">EI97DRAFT_459414</name>
</gene>
<feature type="compositionally biased region" description="Basic and acidic residues" evidence="1">
    <location>
        <begin position="702"/>
        <end position="721"/>
    </location>
</feature>
<feature type="compositionally biased region" description="Basic and acidic residues" evidence="1">
    <location>
        <begin position="277"/>
        <end position="299"/>
    </location>
</feature>
<protein>
    <submittedName>
        <fullName evidence="2">Uncharacterized protein</fullName>
    </submittedName>
</protein>
<feature type="compositionally biased region" description="Basic residues" evidence="1">
    <location>
        <begin position="252"/>
        <end position="267"/>
    </location>
</feature>
<sequence length="733" mass="80815">MAPKRKRTDDAGPAKPKKPKTNAPPPGPQAQDVQQGSQSIAVAPTAPSQSATAQPAFIAPPTAQVQPRSAAPTRKTKQTDVAGPSKSRKPRTKPAAPQPEKSQAAAEATTTAPTAPAQSATVQSVSTTQSVAEAQTQRSAPALPVAAKRASDDDWSHWTLEQQIDREVVAREIAARSTFIEQGTLAYPNQVYLDSGVRAAIIDLAVQAGVERRLEERQQEKARKEAEEAAKQAKKAQGKADKLAAKAQGTKKSTRKGAGRANAKGKKKAGDNEQADGDEKAEAKDKEVAEEQSKGKDAAGGDNMNGDQRTGEEEEDPVPKDTVPTRVWIVIDPQEFYTLYGKKDDHPIDHAPIPKYRIQQEIRLPDHKEGLDRATLMKYSREAYDFFIRNPSATELHLPVRHPDVYSRSGEQVAYIGPGAMRDHIIPWLSDREREKAANKKCNKKSGTEKHGKDNGSSPSSIPALPPIPIPDGLEDKIHLYNTMLQLAMPRRLQHELIKALCRQIYCTELVQDGKQRSPHLELLEMTIGRMCSRTVAVLDPVLCCLAGSFGRREQRERNLIVPRPAPTAEQTTENADGDSANVQQRLIHESGLLRYGLVEVNRTNRTGQDPLPRDTIIRPPKLPVIGHSFRNWSGVRRDGEDGRVKPTYPLDPLDPLGPLGPLDPLDVEKRAYGYFNVDDGQLREPPDNANDYGNPNLNRRRFADRPVKPYETRDYLERVRNLKKGPGQPAQE</sequence>
<name>A0A6A6JGX9_WESOR</name>
<feature type="compositionally biased region" description="Polar residues" evidence="1">
    <location>
        <begin position="31"/>
        <end position="53"/>
    </location>
</feature>
<evidence type="ECO:0000313" key="3">
    <source>
        <dbReference type="Proteomes" id="UP000800097"/>
    </source>
</evidence>
<reference evidence="2" key="1">
    <citation type="journal article" date="2020" name="Stud. Mycol.">
        <title>101 Dothideomycetes genomes: a test case for predicting lifestyles and emergence of pathogens.</title>
        <authorList>
            <person name="Haridas S."/>
            <person name="Albert R."/>
            <person name="Binder M."/>
            <person name="Bloem J."/>
            <person name="Labutti K."/>
            <person name="Salamov A."/>
            <person name="Andreopoulos B."/>
            <person name="Baker S."/>
            <person name="Barry K."/>
            <person name="Bills G."/>
            <person name="Bluhm B."/>
            <person name="Cannon C."/>
            <person name="Castanera R."/>
            <person name="Culley D."/>
            <person name="Daum C."/>
            <person name="Ezra D."/>
            <person name="Gonzalez J."/>
            <person name="Henrissat B."/>
            <person name="Kuo A."/>
            <person name="Liang C."/>
            <person name="Lipzen A."/>
            <person name="Lutzoni F."/>
            <person name="Magnuson J."/>
            <person name="Mondo S."/>
            <person name="Nolan M."/>
            <person name="Ohm R."/>
            <person name="Pangilinan J."/>
            <person name="Park H.-J."/>
            <person name="Ramirez L."/>
            <person name="Alfaro M."/>
            <person name="Sun H."/>
            <person name="Tritt A."/>
            <person name="Yoshinaga Y."/>
            <person name="Zwiers L.-H."/>
            <person name="Turgeon B."/>
            <person name="Goodwin S."/>
            <person name="Spatafora J."/>
            <person name="Crous P."/>
            <person name="Grigoriev I."/>
        </authorList>
    </citation>
    <scope>NUCLEOTIDE SEQUENCE</scope>
    <source>
        <strain evidence="2">CBS 379.55</strain>
    </source>
</reference>
<proteinExistence type="predicted"/>
<dbReference type="GeneID" id="54554181"/>
<organism evidence="2 3">
    <name type="scientific">Westerdykella ornata</name>
    <dbReference type="NCBI Taxonomy" id="318751"/>
    <lineage>
        <taxon>Eukaryota</taxon>
        <taxon>Fungi</taxon>
        <taxon>Dikarya</taxon>
        <taxon>Ascomycota</taxon>
        <taxon>Pezizomycotina</taxon>
        <taxon>Dothideomycetes</taxon>
        <taxon>Pleosporomycetidae</taxon>
        <taxon>Pleosporales</taxon>
        <taxon>Sporormiaceae</taxon>
        <taxon>Westerdykella</taxon>
    </lineage>
</organism>
<evidence type="ECO:0000313" key="2">
    <source>
        <dbReference type="EMBL" id="KAF2275515.1"/>
    </source>
</evidence>
<dbReference type="AlphaFoldDB" id="A0A6A6JGX9"/>
<dbReference type="EMBL" id="ML986497">
    <property type="protein sequence ID" value="KAF2275515.1"/>
    <property type="molecule type" value="Genomic_DNA"/>
</dbReference>
<feature type="compositionally biased region" description="Low complexity" evidence="1">
    <location>
        <begin position="102"/>
        <end position="132"/>
    </location>
</feature>
<dbReference type="OrthoDB" id="3798868at2759"/>
<evidence type="ECO:0000256" key="1">
    <source>
        <dbReference type="SAM" id="MobiDB-lite"/>
    </source>
</evidence>
<dbReference type="RefSeq" id="XP_033653054.1">
    <property type="nucleotide sequence ID" value="XM_033801006.1"/>
</dbReference>
<feature type="region of interest" description="Disordered" evidence="1">
    <location>
        <begin position="213"/>
        <end position="324"/>
    </location>
</feature>
<feature type="compositionally biased region" description="Basic and acidic residues" evidence="1">
    <location>
        <begin position="213"/>
        <end position="231"/>
    </location>
</feature>
<feature type="region of interest" description="Disordered" evidence="1">
    <location>
        <begin position="678"/>
        <end position="733"/>
    </location>
</feature>